<comment type="pathway">
    <text evidence="2">Organic acid metabolism; glycolate biosynthesis; glycolate from 2-phosphoglycolate: step 1/1.</text>
</comment>
<keyword evidence="5" id="KW-0378">Hydrolase</keyword>
<dbReference type="GO" id="GO:0006281">
    <property type="term" value="P:DNA repair"/>
    <property type="evidence" value="ECO:0007669"/>
    <property type="project" value="TreeGrafter"/>
</dbReference>
<evidence type="ECO:0000256" key="3">
    <source>
        <dbReference type="ARBA" id="ARBA00006171"/>
    </source>
</evidence>
<proteinExistence type="inferred from homology"/>
<reference evidence="5 6" key="1">
    <citation type="submission" date="2015-02" db="EMBL/GenBank/DDBJ databases">
        <title>Genome Sequence of Jannaschia aquimarina DSM28248, a member of the Roseobacter clade.</title>
        <authorList>
            <person name="Voget S."/>
            <person name="Daniel R."/>
        </authorList>
    </citation>
    <scope>NUCLEOTIDE SEQUENCE [LARGE SCALE GENOMIC DNA]</scope>
    <source>
        <strain evidence="5 6">GSW-M26</strain>
    </source>
</reference>
<keyword evidence="6" id="KW-1185">Reference proteome</keyword>
<dbReference type="GO" id="GO:0008967">
    <property type="term" value="F:phosphoglycolate phosphatase activity"/>
    <property type="evidence" value="ECO:0007669"/>
    <property type="project" value="UniProtKB-EC"/>
</dbReference>
<name>A0A0D1CMM0_9RHOB</name>
<dbReference type="InterPro" id="IPR006439">
    <property type="entry name" value="HAD-SF_hydro_IA"/>
</dbReference>
<dbReference type="InterPro" id="IPR023214">
    <property type="entry name" value="HAD_sf"/>
</dbReference>
<dbReference type="SFLD" id="SFLDS00003">
    <property type="entry name" value="Haloacid_Dehalogenase"/>
    <property type="match status" value="1"/>
</dbReference>
<dbReference type="SUPFAM" id="SSF56784">
    <property type="entry name" value="HAD-like"/>
    <property type="match status" value="1"/>
</dbReference>
<dbReference type="NCBIfam" id="TIGR01509">
    <property type="entry name" value="HAD-SF-IA-v3"/>
    <property type="match status" value="1"/>
</dbReference>
<evidence type="ECO:0000256" key="4">
    <source>
        <dbReference type="ARBA" id="ARBA00013078"/>
    </source>
</evidence>
<dbReference type="AlphaFoldDB" id="A0A0D1CMM0"/>
<organism evidence="5 6">
    <name type="scientific">Jannaschia aquimarina</name>
    <dbReference type="NCBI Taxonomy" id="935700"/>
    <lineage>
        <taxon>Bacteria</taxon>
        <taxon>Pseudomonadati</taxon>
        <taxon>Pseudomonadota</taxon>
        <taxon>Alphaproteobacteria</taxon>
        <taxon>Rhodobacterales</taxon>
        <taxon>Roseobacteraceae</taxon>
        <taxon>Jannaschia</taxon>
    </lineage>
</organism>
<evidence type="ECO:0000256" key="2">
    <source>
        <dbReference type="ARBA" id="ARBA00004818"/>
    </source>
</evidence>
<comment type="catalytic activity">
    <reaction evidence="1">
        <text>2-phosphoglycolate + H2O = glycolate + phosphate</text>
        <dbReference type="Rhea" id="RHEA:14369"/>
        <dbReference type="ChEBI" id="CHEBI:15377"/>
        <dbReference type="ChEBI" id="CHEBI:29805"/>
        <dbReference type="ChEBI" id="CHEBI:43474"/>
        <dbReference type="ChEBI" id="CHEBI:58033"/>
        <dbReference type="EC" id="3.1.3.18"/>
    </reaction>
</comment>
<dbReference type="Pfam" id="PF00702">
    <property type="entry name" value="Hydrolase"/>
    <property type="match status" value="1"/>
</dbReference>
<sequence>MIRPKAVLFDKDGTLTDFRATWDDWMAGAVPALAAEAKADPAGVADAIGFDLSAGRLRPDAAFVTQPDRVTRKSIAQATGWDENAIAAWLTARLATVRQVPVGDPVAVLSGLRNRGLGTGVLTNATRREAETHLDHMGLARLLDTLVACDDGHGAKPDPRGALAAARAMGVAPKDVLLVGDGETDRQAAAGAGMPFVGVLTGTAEASAFPGAVAVLPDISALADLLEDWAAAL</sequence>
<comment type="caution">
    <text evidence="5">The sequence shown here is derived from an EMBL/GenBank/DDBJ whole genome shotgun (WGS) entry which is preliminary data.</text>
</comment>
<gene>
    <name evidence="5" type="primary">gph_2</name>
    <name evidence="5" type="ORF">jaqu_23180</name>
</gene>
<dbReference type="InterPro" id="IPR023198">
    <property type="entry name" value="PGP-like_dom2"/>
</dbReference>
<dbReference type="EMBL" id="JYFE01000041">
    <property type="protein sequence ID" value="KIT16047.1"/>
    <property type="molecule type" value="Genomic_DNA"/>
</dbReference>
<dbReference type="RefSeq" id="WP_043919101.1">
    <property type="nucleotide sequence ID" value="NZ_FZPF01000004.1"/>
</dbReference>
<evidence type="ECO:0000313" key="6">
    <source>
        <dbReference type="Proteomes" id="UP000032232"/>
    </source>
</evidence>
<evidence type="ECO:0000313" key="5">
    <source>
        <dbReference type="EMBL" id="KIT16047.1"/>
    </source>
</evidence>
<dbReference type="PATRIC" id="fig|935700.4.peg.2386"/>
<accession>A0A0D1CMM0</accession>
<dbReference type="STRING" id="935700.jaqu_23180"/>
<dbReference type="SFLD" id="SFLDG01129">
    <property type="entry name" value="C1.5:_HAD__Beta-PGM__Phosphata"/>
    <property type="match status" value="1"/>
</dbReference>
<dbReference type="NCBIfam" id="TIGR01549">
    <property type="entry name" value="HAD-SF-IA-v1"/>
    <property type="match status" value="1"/>
</dbReference>
<dbReference type="PANTHER" id="PTHR43434:SF1">
    <property type="entry name" value="PHOSPHOGLYCOLATE PHOSPHATASE"/>
    <property type="match status" value="1"/>
</dbReference>
<dbReference type="Gene3D" id="1.10.150.240">
    <property type="entry name" value="Putative phosphatase, domain 2"/>
    <property type="match status" value="1"/>
</dbReference>
<comment type="similarity">
    <text evidence="3">Belongs to the HAD-like hydrolase superfamily. CbbY/CbbZ/Gph/YieH family.</text>
</comment>
<protein>
    <recommendedName>
        <fullName evidence="4">phosphoglycolate phosphatase</fullName>
        <ecNumber evidence="4">3.1.3.18</ecNumber>
    </recommendedName>
</protein>
<dbReference type="InterPro" id="IPR036412">
    <property type="entry name" value="HAD-like_sf"/>
</dbReference>
<dbReference type="PANTHER" id="PTHR43434">
    <property type="entry name" value="PHOSPHOGLYCOLATE PHOSPHATASE"/>
    <property type="match status" value="1"/>
</dbReference>
<dbReference type="InterPro" id="IPR050155">
    <property type="entry name" value="HAD-like_hydrolase_sf"/>
</dbReference>
<dbReference type="Proteomes" id="UP000032232">
    <property type="component" value="Unassembled WGS sequence"/>
</dbReference>
<dbReference type="Gene3D" id="3.40.50.1000">
    <property type="entry name" value="HAD superfamily/HAD-like"/>
    <property type="match status" value="1"/>
</dbReference>
<dbReference type="EC" id="3.1.3.18" evidence="4"/>
<evidence type="ECO:0000256" key="1">
    <source>
        <dbReference type="ARBA" id="ARBA00000830"/>
    </source>
</evidence>